<accession>A0ABD2CSU4</accession>
<dbReference type="AlphaFoldDB" id="A0ABD2CSU4"/>
<evidence type="ECO:0000313" key="1">
    <source>
        <dbReference type="EMBL" id="KAL2748196.1"/>
    </source>
</evidence>
<sequence length="71" mass="8173">MAKSNFLPHDNTLVIFTIVPLNDCRYSFRTNISTQLDSMSRFCATSPRTALPKPIFTIYWDSIPINFSRNS</sequence>
<evidence type="ECO:0000313" key="2">
    <source>
        <dbReference type="Proteomes" id="UP001607303"/>
    </source>
</evidence>
<dbReference type="Proteomes" id="UP001607303">
    <property type="component" value="Unassembled WGS sequence"/>
</dbReference>
<proteinExistence type="predicted"/>
<reference evidence="1 2" key="1">
    <citation type="journal article" date="2024" name="Ann. Entomol. Soc. Am.">
        <title>Genomic analyses of the southern and eastern yellowjacket wasps (Hymenoptera: Vespidae) reveal evolutionary signatures of social life.</title>
        <authorList>
            <person name="Catto M.A."/>
            <person name="Caine P.B."/>
            <person name="Orr S.E."/>
            <person name="Hunt B.G."/>
            <person name="Goodisman M.A.D."/>
        </authorList>
    </citation>
    <scope>NUCLEOTIDE SEQUENCE [LARGE SCALE GENOMIC DNA]</scope>
    <source>
        <strain evidence="1">232</strain>
        <tissue evidence="1">Head and thorax</tissue>
    </source>
</reference>
<protein>
    <submittedName>
        <fullName evidence="1">Uncharacterized protein</fullName>
    </submittedName>
</protein>
<gene>
    <name evidence="1" type="ORF">V1477_003481</name>
</gene>
<organism evidence="1 2">
    <name type="scientific">Vespula maculifrons</name>
    <name type="common">Eastern yellow jacket</name>
    <name type="synonym">Wasp</name>
    <dbReference type="NCBI Taxonomy" id="7453"/>
    <lineage>
        <taxon>Eukaryota</taxon>
        <taxon>Metazoa</taxon>
        <taxon>Ecdysozoa</taxon>
        <taxon>Arthropoda</taxon>
        <taxon>Hexapoda</taxon>
        <taxon>Insecta</taxon>
        <taxon>Pterygota</taxon>
        <taxon>Neoptera</taxon>
        <taxon>Endopterygota</taxon>
        <taxon>Hymenoptera</taxon>
        <taxon>Apocrita</taxon>
        <taxon>Aculeata</taxon>
        <taxon>Vespoidea</taxon>
        <taxon>Vespidae</taxon>
        <taxon>Vespinae</taxon>
        <taxon>Vespula</taxon>
    </lineage>
</organism>
<comment type="caution">
    <text evidence="1">The sequence shown here is derived from an EMBL/GenBank/DDBJ whole genome shotgun (WGS) entry which is preliminary data.</text>
</comment>
<name>A0ABD2CSU4_VESMC</name>
<dbReference type="EMBL" id="JAYRBN010000032">
    <property type="protein sequence ID" value="KAL2748196.1"/>
    <property type="molecule type" value="Genomic_DNA"/>
</dbReference>
<keyword evidence="2" id="KW-1185">Reference proteome</keyword>